<evidence type="ECO:0000259" key="1">
    <source>
        <dbReference type="PROSITE" id="PS51186"/>
    </source>
</evidence>
<dbReference type="InterPro" id="IPR000182">
    <property type="entry name" value="GNAT_dom"/>
</dbReference>
<evidence type="ECO:0000313" key="2">
    <source>
        <dbReference type="EMBL" id="RAK46423.1"/>
    </source>
</evidence>
<keyword evidence="3" id="KW-1185">Reference proteome</keyword>
<dbReference type="Gene3D" id="3.40.630.30">
    <property type="match status" value="1"/>
</dbReference>
<dbReference type="PROSITE" id="PS51186">
    <property type="entry name" value="GNAT"/>
    <property type="match status" value="1"/>
</dbReference>
<dbReference type="SUPFAM" id="SSF55729">
    <property type="entry name" value="Acyl-CoA N-acyltransferases (Nat)"/>
    <property type="match status" value="1"/>
</dbReference>
<dbReference type="PANTHER" id="PTHR43415:SF3">
    <property type="entry name" value="GNAT-FAMILY ACETYLTRANSFERASE"/>
    <property type="match status" value="1"/>
</dbReference>
<reference evidence="2 3" key="1">
    <citation type="journal article" date="2018" name="Front. Microbiol.">
        <title>Description and Comparative Genomics of Macrococcus caseolyticus subsp. hominis subsp. nov., Macrococcus goetzii sp. nov., Macrococcus epidermidis sp. nov., and Macrococcus bohemicus sp. nov., Novel Macrococci From Human Clinical Material With Virulence Potential and Suspected Uptake of Foreign DNA by Natural Transformation.</title>
        <authorList>
            <person name="Maslanova I."/>
            <person name="Wertheimer Z."/>
            <person name="Sedlacek I."/>
            <person name="Svec P."/>
            <person name="Indrakova A."/>
            <person name="Kovarovic V."/>
            <person name="Schumann P."/>
            <person name="Sproer C."/>
            <person name="Kralova S."/>
            <person name="Sedo O."/>
            <person name="Kristofova L."/>
            <person name="Vrbovska V."/>
            <person name="Fuzik T."/>
            <person name="Petras P."/>
            <person name="Zdrahal Z."/>
            <person name="Ruzickova V."/>
            <person name="Doskar J."/>
            <person name="Pantucek R."/>
        </authorList>
    </citation>
    <scope>NUCLEOTIDE SEQUENCE [LARGE SCALE GENOMIC DNA]</scope>
    <source>
        <strain evidence="2 3">01/688</strain>
    </source>
</reference>
<organism evidence="2 3">
    <name type="scientific">Macrococcus epidermidis</name>
    <dbReference type="NCBI Taxonomy" id="1902580"/>
    <lineage>
        <taxon>Bacteria</taxon>
        <taxon>Bacillati</taxon>
        <taxon>Bacillota</taxon>
        <taxon>Bacilli</taxon>
        <taxon>Bacillales</taxon>
        <taxon>Staphylococcaceae</taxon>
        <taxon>Macrococcus</taxon>
    </lineage>
</organism>
<gene>
    <name evidence="2" type="ORF">BHU61_02930</name>
</gene>
<sequence>MVPQMRLRLRLLNIDKDIKYAEKWYNNRRVLLGSEGIKVSGYNELTIRRMYNDLNAKGTVFIIEILDKHWKPIGDITLSPTTVPIIIGEDKYVGKGIAKRAMKLLLKIAKYNDYKEIKVSKVFDYNINSQKLFESLGFEKSELITGSKGEIYFRYHLKL</sequence>
<accession>A0A327ZVN7</accession>
<dbReference type="GO" id="GO:0016747">
    <property type="term" value="F:acyltransferase activity, transferring groups other than amino-acyl groups"/>
    <property type="evidence" value="ECO:0007669"/>
    <property type="project" value="InterPro"/>
</dbReference>
<dbReference type="PANTHER" id="PTHR43415">
    <property type="entry name" value="SPERMIDINE N(1)-ACETYLTRANSFERASE"/>
    <property type="match status" value="1"/>
</dbReference>
<protein>
    <submittedName>
        <fullName evidence="2">GNAT family N-acetyltransferase</fullName>
    </submittedName>
</protein>
<dbReference type="Pfam" id="PF13302">
    <property type="entry name" value="Acetyltransf_3"/>
    <property type="match status" value="1"/>
</dbReference>
<dbReference type="RefSeq" id="WP_111714547.1">
    <property type="nucleotide sequence ID" value="NZ_JBHSSR010000001.1"/>
</dbReference>
<dbReference type="InterPro" id="IPR016181">
    <property type="entry name" value="Acyl_CoA_acyltransferase"/>
</dbReference>
<feature type="domain" description="N-acetyltransferase" evidence="1">
    <location>
        <begin position="7"/>
        <end position="158"/>
    </location>
</feature>
<name>A0A327ZVN7_9STAP</name>
<keyword evidence="2" id="KW-0808">Transferase</keyword>
<evidence type="ECO:0000313" key="3">
    <source>
        <dbReference type="Proteomes" id="UP000249808"/>
    </source>
</evidence>
<dbReference type="Proteomes" id="UP000249808">
    <property type="component" value="Unassembled WGS sequence"/>
</dbReference>
<comment type="caution">
    <text evidence="2">The sequence shown here is derived from an EMBL/GenBank/DDBJ whole genome shotgun (WGS) entry which is preliminary data.</text>
</comment>
<proteinExistence type="predicted"/>
<dbReference type="AlphaFoldDB" id="A0A327ZVN7"/>
<dbReference type="EMBL" id="PZJH01000001">
    <property type="protein sequence ID" value="RAK46423.1"/>
    <property type="molecule type" value="Genomic_DNA"/>
</dbReference>